<feature type="domain" description="EamA" evidence="2">
    <location>
        <begin position="15"/>
        <end position="148"/>
    </location>
</feature>
<evidence type="ECO:0000256" key="1">
    <source>
        <dbReference type="SAM" id="Phobius"/>
    </source>
</evidence>
<feature type="transmembrane region" description="Helical" evidence="1">
    <location>
        <begin position="271"/>
        <end position="289"/>
    </location>
</feature>
<dbReference type="PANTHER" id="PTHR22911:SF103">
    <property type="entry name" value="BLR2811 PROTEIN"/>
    <property type="match status" value="1"/>
</dbReference>
<feature type="transmembrane region" description="Helical" evidence="1">
    <location>
        <begin position="158"/>
        <end position="175"/>
    </location>
</feature>
<feature type="transmembrane region" description="Helical" evidence="1">
    <location>
        <begin position="12"/>
        <end position="34"/>
    </location>
</feature>
<dbReference type="InterPro" id="IPR037185">
    <property type="entry name" value="EmrE-like"/>
</dbReference>
<dbReference type="Proteomes" id="UP000294489">
    <property type="component" value="Unassembled WGS sequence"/>
</dbReference>
<organism evidence="3 4">
    <name type="scientific">Modicisalibacter xianhensis</name>
    <dbReference type="NCBI Taxonomy" id="442341"/>
    <lineage>
        <taxon>Bacteria</taxon>
        <taxon>Pseudomonadati</taxon>
        <taxon>Pseudomonadota</taxon>
        <taxon>Gammaproteobacteria</taxon>
        <taxon>Oceanospirillales</taxon>
        <taxon>Halomonadaceae</taxon>
        <taxon>Modicisalibacter</taxon>
    </lineage>
</organism>
<comment type="caution">
    <text evidence="3">The sequence shown here is derived from an EMBL/GenBank/DDBJ whole genome shotgun (WGS) entry which is preliminary data.</text>
</comment>
<dbReference type="InterPro" id="IPR000620">
    <property type="entry name" value="EamA_dom"/>
</dbReference>
<sequence>MANGTVALHNDRPLLGIGFMLLAGLLFVLLDSMAKALGQDYSSVQVVWARFTGHVAVIALYLLYRGGAGKRLLVSESIPGQFLRGVMLLAASTFAYTALAQLPLLQVHVVNFTSPLLVTVLAVPLLGETLDLKRGAAVLLGFIGVVIAIGPTDWRSDPVLLSPFGMAFCFALYQLSTRRFGRSDAPLTSLFYAGLAGALISSLVVPFFWTPIATEDLWLFIGIGLLGAGSQFGLIQAMRFAPASLASPFLYAQLIWSSLFGYLLFGDVPSLNTYLGAVLIVAAGLYIATRRR</sequence>
<feature type="transmembrane region" description="Helical" evidence="1">
    <location>
        <begin position="134"/>
        <end position="152"/>
    </location>
</feature>
<dbReference type="SUPFAM" id="SSF103481">
    <property type="entry name" value="Multidrug resistance efflux transporter EmrE"/>
    <property type="match status" value="2"/>
</dbReference>
<dbReference type="Pfam" id="PF00892">
    <property type="entry name" value="EamA"/>
    <property type="match status" value="2"/>
</dbReference>
<keyword evidence="1" id="KW-0472">Membrane</keyword>
<feature type="transmembrane region" description="Helical" evidence="1">
    <location>
        <begin position="249"/>
        <end position="265"/>
    </location>
</feature>
<name>A0A4V3GTP4_9GAMM</name>
<proteinExistence type="predicted"/>
<accession>A0A4V3GTP4</accession>
<protein>
    <submittedName>
        <fullName evidence="3">Threonine/homoserine efflux transporter RhtA</fullName>
    </submittedName>
</protein>
<gene>
    <name evidence="3" type="ORF">DFO67_11365</name>
</gene>
<feature type="transmembrane region" description="Helical" evidence="1">
    <location>
        <begin position="85"/>
        <end position="103"/>
    </location>
</feature>
<dbReference type="OrthoDB" id="6115788at2"/>
<feature type="transmembrane region" description="Helical" evidence="1">
    <location>
        <begin position="46"/>
        <end position="64"/>
    </location>
</feature>
<dbReference type="PANTHER" id="PTHR22911">
    <property type="entry name" value="ACYL-MALONYL CONDENSING ENZYME-RELATED"/>
    <property type="match status" value="1"/>
</dbReference>
<keyword evidence="1" id="KW-0812">Transmembrane</keyword>
<evidence type="ECO:0000313" key="4">
    <source>
        <dbReference type="Proteomes" id="UP000294489"/>
    </source>
</evidence>
<evidence type="ECO:0000259" key="2">
    <source>
        <dbReference type="Pfam" id="PF00892"/>
    </source>
</evidence>
<dbReference type="EMBL" id="SOEC01000013">
    <property type="protein sequence ID" value="TDX27633.1"/>
    <property type="molecule type" value="Genomic_DNA"/>
</dbReference>
<dbReference type="GO" id="GO:0016020">
    <property type="term" value="C:membrane"/>
    <property type="evidence" value="ECO:0007669"/>
    <property type="project" value="InterPro"/>
</dbReference>
<dbReference type="Gene3D" id="1.10.3730.20">
    <property type="match status" value="1"/>
</dbReference>
<feature type="transmembrane region" description="Helical" evidence="1">
    <location>
        <begin position="217"/>
        <end position="237"/>
    </location>
</feature>
<feature type="transmembrane region" description="Helical" evidence="1">
    <location>
        <begin position="109"/>
        <end position="127"/>
    </location>
</feature>
<dbReference type="RefSeq" id="WP_134019001.1">
    <property type="nucleotide sequence ID" value="NZ_SOEC01000013.1"/>
</dbReference>
<keyword evidence="1" id="KW-1133">Transmembrane helix</keyword>
<dbReference type="AlphaFoldDB" id="A0A4V3GTP4"/>
<evidence type="ECO:0000313" key="3">
    <source>
        <dbReference type="EMBL" id="TDX27633.1"/>
    </source>
</evidence>
<feature type="transmembrane region" description="Helical" evidence="1">
    <location>
        <begin position="187"/>
        <end position="211"/>
    </location>
</feature>
<reference evidence="3 4" key="1">
    <citation type="submission" date="2019-03" db="EMBL/GenBank/DDBJ databases">
        <title>Freshwater and sediment microbial communities from various areas in North America, analyzing microbe dynamics in response to fracking.</title>
        <authorList>
            <person name="Lamendella R."/>
        </authorList>
    </citation>
    <scope>NUCLEOTIDE SEQUENCE [LARGE SCALE GENOMIC DNA]</scope>
    <source>
        <strain evidence="3 4">6_TX</strain>
    </source>
</reference>
<feature type="domain" description="EamA" evidence="2">
    <location>
        <begin position="164"/>
        <end position="285"/>
    </location>
</feature>